<dbReference type="Pfam" id="PF14300">
    <property type="entry name" value="DMP19"/>
    <property type="match status" value="1"/>
</dbReference>
<evidence type="ECO:0000313" key="3">
    <source>
        <dbReference type="Proteomes" id="UP000182715"/>
    </source>
</evidence>
<sequence length="156" mass="17975">MTDTDTQADRFEQMMWQAVDKLFEQHDGKLESMDGREQELVLIWRTEADIGNGSILQFVCNWSFPAAEKTCSVLKKIGAVHSAMLIHRAADALGKEIRHLQSEGKNLKEMWDITQHLDNKTASLPNSLDEQYWQDPDKLYLPGWQYYSGNPVQTLF</sequence>
<evidence type="ECO:0000259" key="1">
    <source>
        <dbReference type="Pfam" id="PF14300"/>
    </source>
</evidence>
<evidence type="ECO:0000313" key="2">
    <source>
        <dbReference type="EMBL" id="CRY99488.1"/>
    </source>
</evidence>
<reference evidence="2 3" key="1">
    <citation type="submission" date="2014-11" db="EMBL/GenBank/DDBJ databases">
        <authorList>
            <person name="Diene M.Seydina."/>
        </authorList>
    </citation>
    <scope>NUCLEOTIDE SEQUENCE [LARGE SCALE GENOMIC DNA]</scope>
    <source>
        <strain evidence="2 3">Neisseria meningitidis CHUV</strain>
    </source>
</reference>
<feature type="domain" description="DNA mimic protein DMP19 C-terminal" evidence="1">
    <location>
        <begin position="33"/>
        <end position="139"/>
    </location>
</feature>
<name>A0A0H5QV25_NEIMI</name>
<dbReference type="AlphaFoldDB" id="A0A0H5QV25"/>
<accession>A0A0H5QV25</accession>
<dbReference type="InterPro" id="IPR025402">
    <property type="entry name" value="DMP19_C"/>
</dbReference>
<dbReference type="EMBL" id="CVTF01000072">
    <property type="protein sequence ID" value="CRY99488.1"/>
    <property type="molecule type" value="Genomic_DNA"/>
</dbReference>
<protein>
    <recommendedName>
        <fullName evidence="1">DNA mimic protein DMP19 C-terminal domain-containing protein</fullName>
    </recommendedName>
</protein>
<dbReference type="Proteomes" id="UP000182715">
    <property type="component" value="Unassembled WGS sequence"/>
</dbReference>
<dbReference type="Gene3D" id="1.20.1420.60">
    <property type="match status" value="1"/>
</dbReference>
<organism evidence="2 3">
    <name type="scientific">Neisseria meningitidis serogroup B</name>
    <dbReference type="NCBI Taxonomy" id="491"/>
    <lineage>
        <taxon>Bacteria</taxon>
        <taxon>Pseudomonadati</taxon>
        <taxon>Pseudomonadota</taxon>
        <taxon>Betaproteobacteria</taxon>
        <taxon>Neisseriales</taxon>
        <taxon>Neisseriaceae</taxon>
        <taxon>Neisseria</taxon>
    </lineage>
</organism>
<proteinExistence type="predicted"/>